<evidence type="ECO:0000259" key="2">
    <source>
        <dbReference type="Pfam" id="PF04151"/>
    </source>
</evidence>
<dbReference type="AlphaFoldDB" id="A0A5B7ZX17"/>
<evidence type="ECO:0000313" key="3">
    <source>
        <dbReference type="EMBL" id="QDA59063.1"/>
    </source>
</evidence>
<dbReference type="RefSeq" id="WP_139514138.1">
    <property type="nucleotide sequence ID" value="NZ_CP040896.1"/>
</dbReference>
<dbReference type="EMBL" id="CP040896">
    <property type="protein sequence ID" value="QDA59063.1"/>
    <property type="molecule type" value="Genomic_DNA"/>
</dbReference>
<evidence type="ECO:0000313" key="4">
    <source>
        <dbReference type="Proteomes" id="UP000305398"/>
    </source>
</evidence>
<keyword evidence="4" id="KW-1185">Reference proteome</keyword>
<accession>A0A5B7ZX17</accession>
<protein>
    <recommendedName>
        <fullName evidence="2">Peptidase C-terminal archaeal/bacterial domain-containing protein</fullName>
    </recommendedName>
</protein>
<dbReference type="Gene3D" id="2.60.120.380">
    <property type="match status" value="1"/>
</dbReference>
<feature type="domain" description="Peptidase C-terminal archaeal/bacterial" evidence="2">
    <location>
        <begin position="48"/>
        <end position="112"/>
    </location>
</feature>
<feature type="signal peptide" evidence="1">
    <location>
        <begin position="1"/>
        <end position="22"/>
    </location>
</feature>
<feature type="chain" id="PRO_5022880388" description="Peptidase C-terminal archaeal/bacterial domain-containing protein" evidence="1">
    <location>
        <begin position="23"/>
        <end position="340"/>
    </location>
</feature>
<dbReference type="KEGG" id="hyj:FHG12_02605"/>
<dbReference type="InterPro" id="IPR007280">
    <property type="entry name" value="Peptidase_C_arc/bac"/>
</dbReference>
<reference evidence="3 4" key="1">
    <citation type="submission" date="2019-06" db="EMBL/GenBank/DDBJ databases">
        <authorList>
            <person name="Srinivasan S."/>
        </authorList>
    </citation>
    <scope>NUCLEOTIDE SEQUENCE [LARGE SCALE GENOMIC DNA]</scope>
    <source>
        <strain evidence="3 4">17J68-5</strain>
    </source>
</reference>
<dbReference type="Proteomes" id="UP000305398">
    <property type="component" value="Chromosome"/>
</dbReference>
<proteinExistence type="predicted"/>
<dbReference type="Pfam" id="PF04151">
    <property type="entry name" value="PPC"/>
    <property type="match status" value="1"/>
</dbReference>
<evidence type="ECO:0000256" key="1">
    <source>
        <dbReference type="SAM" id="SignalP"/>
    </source>
</evidence>
<dbReference type="OrthoDB" id="9810066at2"/>
<gene>
    <name evidence="3" type="ORF">FHG12_02605</name>
</gene>
<keyword evidence="1" id="KW-0732">Signal</keyword>
<sequence length="340" mass="37401">MNFRKSTRVLPLLLVLSLSGLAQNKSGAVMLKAGKAVTQPMQGSTSYDYQVQLKSGEALKATVLQKGVDVVINTYGPDGKKIASFDSPTDRQGTEYVTLVAPQTGRYRLEVAPFEPKAAQGTFELTVGKIMTPAQYTQSLAEDRKRADAVAAYLQTPHPDKTYDEQAAEVMKLDPTALMLPTAPLPEIEAARWLEGTWISTGKSYASAISPERTFSDTAVYRFDPQHPMMLTRANKPDGKYVPVMAYEPHSRRWVQASMQAGETGTGWNMATGNGWANNQLIMEGDGAFMGITNHSRVTRTKVDDTHMRMLTEERKGDGTWQPISEAQMVKQNSNSVTSK</sequence>
<name>A0A5B7ZX17_9BACT</name>
<organism evidence="3 4">
    <name type="scientific">Hymenobacter jejuensis</name>
    <dbReference type="NCBI Taxonomy" id="2502781"/>
    <lineage>
        <taxon>Bacteria</taxon>
        <taxon>Pseudomonadati</taxon>
        <taxon>Bacteroidota</taxon>
        <taxon>Cytophagia</taxon>
        <taxon>Cytophagales</taxon>
        <taxon>Hymenobacteraceae</taxon>
        <taxon>Hymenobacter</taxon>
    </lineage>
</organism>